<evidence type="ECO:0000313" key="1">
    <source>
        <dbReference type="EMBL" id="GEC02730.1"/>
    </source>
</evidence>
<evidence type="ECO:0000313" key="2">
    <source>
        <dbReference type="Proteomes" id="UP000317881"/>
    </source>
</evidence>
<organism evidence="1 2">
    <name type="scientific">Streptomyces spinoverrucosus</name>
    <dbReference type="NCBI Taxonomy" id="284043"/>
    <lineage>
        <taxon>Bacteria</taxon>
        <taxon>Bacillati</taxon>
        <taxon>Actinomycetota</taxon>
        <taxon>Actinomycetes</taxon>
        <taxon>Kitasatosporales</taxon>
        <taxon>Streptomycetaceae</taxon>
        <taxon>Streptomyces</taxon>
    </lineage>
</organism>
<accession>A0A4Y3VAA5</accession>
<proteinExistence type="predicted"/>
<reference evidence="1 2" key="1">
    <citation type="submission" date="2019-06" db="EMBL/GenBank/DDBJ databases">
        <title>Whole genome shotgun sequence of Streptomyces spinoverrucosus NBRC 14228.</title>
        <authorList>
            <person name="Hosoyama A."/>
            <person name="Uohara A."/>
            <person name="Ohji S."/>
            <person name="Ichikawa N."/>
        </authorList>
    </citation>
    <scope>NUCLEOTIDE SEQUENCE [LARGE SCALE GENOMIC DNA]</scope>
    <source>
        <strain evidence="1 2">NBRC 14228</strain>
    </source>
</reference>
<dbReference type="EMBL" id="BJND01000004">
    <property type="protein sequence ID" value="GEC02730.1"/>
    <property type="molecule type" value="Genomic_DNA"/>
</dbReference>
<comment type="caution">
    <text evidence="1">The sequence shown here is derived from an EMBL/GenBank/DDBJ whole genome shotgun (WGS) entry which is preliminary data.</text>
</comment>
<dbReference type="Proteomes" id="UP000317881">
    <property type="component" value="Unassembled WGS sequence"/>
</dbReference>
<dbReference type="AlphaFoldDB" id="A0A4Y3VAA5"/>
<sequence>MNPSSPVKVVTSLRNGKASREVDATVRYSILGTVRAMRGDTEIDLGPPKRLSLLALLLLRAPAHSP</sequence>
<keyword evidence="2" id="KW-1185">Reference proteome</keyword>
<name>A0A4Y3VAA5_9ACTN</name>
<dbReference type="InterPro" id="IPR036388">
    <property type="entry name" value="WH-like_DNA-bd_sf"/>
</dbReference>
<dbReference type="Gene3D" id="1.10.10.10">
    <property type="entry name" value="Winged helix-like DNA-binding domain superfamily/Winged helix DNA-binding domain"/>
    <property type="match status" value="1"/>
</dbReference>
<gene>
    <name evidence="1" type="ORF">SSP24_03850</name>
</gene>
<protein>
    <submittedName>
        <fullName evidence="1">Uncharacterized protein</fullName>
    </submittedName>
</protein>